<organism evidence="1 2">
    <name type="scientific">Venturia nashicola</name>
    <dbReference type="NCBI Taxonomy" id="86259"/>
    <lineage>
        <taxon>Eukaryota</taxon>
        <taxon>Fungi</taxon>
        <taxon>Dikarya</taxon>
        <taxon>Ascomycota</taxon>
        <taxon>Pezizomycotina</taxon>
        <taxon>Dothideomycetes</taxon>
        <taxon>Pleosporomycetidae</taxon>
        <taxon>Venturiales</taxon>
        <taxon>Venturiaceae</taxon>
        <taxon>Venturia</taxon>
    </lineage>
</organism>
<sequence>MDYEECILICIQRKSSSSSSPQVLPSPTSSQEGASWWKCSLKRFNRDISGLPVDDDLANTRRRAIPARSLPNLFTILGPMPMPLCRFCLKPEAIQDEIYHEIPESNKLGVAKVDEIWVLVWTHQGIQGSPQVHRKTKSSRNSSIIVFNNVAHELFDPLGEVLLRK</sequence>
<proteinExistence type="predicted"/>
<protein>
    <submittedName>
        <fullName evidence="1">Uncharacterized protein</fullName>
    </submittedName>
</protein>
<dbReference type="Proteomes" id="UP000298493">
    <property type="component" value="Unassembled WGS sequence"/>
</dbReference>
<reference evidence="1 2" key="1">
    <citation type="submission" date="2019-04" db="EMBL/GenBank/DDBJ databases">
        <title>High contiguity whole genome sequence and gene annotation resource for two Venturia nashicola isolates.</title>
        <authorList>
            <person name="Prokchorchik M."/>
            <person name="Won K."/>
            <person name="Lee Y."/>
            <person name="Choi E.D."/>
            <person name="Segonzac C."/>
            <person name="Sohn K.H."/>
        </authorList>
    </citation>
    <scope>NUCLEOTIDE SEQUENCE [LARGE SCALE GENOMIC DNA]</scope>
    <source>
        <strain evidence="1 2">PRI2</strain>
    </source>
</reference>
<keyword evidence="2" id="KW-1185">Reference proteome</keyword>
<evidence type="ECO:0000313" key="2">
    <source>
        <dbReference type="Proteomes" id="UP000298493"/>
    </source>
</evidence>
<name>A0A4Z1NPA5_9PEZI</name>
<gene>
    <name evidence="1" type="ORF">E6O75_ATG10501</name>
</gene>
<accession>A0A4Z1NPA5</accession>
<evidence type="ECO:0000313" key="1">
    <source>
        <dbReference type="EMBL" id="TID17856.1"/>
    </source>
</evidence>
<dbReference type="AlphaFoldDB" id="A0A4Z1NPA5"/>
<comment type="caution">
    <text evidence="1">The sequence shown here is derived from an EMBL/GenBank/DDBJ whole genome shotgun (WGS) entry which is preliminary data.</text>
</comment>
<dbReference type="EMBL" id="SNSC02000015">
    <property type="protein sequence ID" value="TID17856.1"/>
    <property type="molecule type" value="Genomic_DNA"/>
</dbReference>